<comment type="caution">
    <text evidence="1">The sequence shown here is derived from an EMBL/GenBank/DDBJ whole genome shotgun (WGS) entry which is preliminary data.</text>
</comment>
<protein>
    <submittedName>
        <fullName evidence="1">Uncharacterized protein</fullName>
    </submittedName>
</protein>
<dbReference type="EMBL" id="CM039176">
    <property type="protein sequence ID" value="KAH9716194.1"/>
    <property type="molecule type" value="Genomic_DNA"/>
</dbReference>
<sequence>MCDSVIFVTFYSAAISGYCAFGSESNSNILKILLAENGLSLAPTSIIGLVVIFILLQLFAIGLVYSHVAVEIVRKYLSSLAVHMYMLS</sequence>
<accession>A0ACB8JF69</accession>
<evidence type="ECO:0000313" key="1">
    <source>
        <dbReference type="EMBL" id="KAH9716194.1"/>
    </source>
</evidence>
<evidence type="ECO:0000313" key="2">
    <source>
        <dbReference type="Proteomes" id="UP000829398"/>
    </source>
</evidence>
<organism evidence="1 2">
    <name type="scientific">Citrus sinensis</name>
    <name type="common">Sweet orange</name>
    <name type="synonym">Citrus aurantium var. sinensis</name>
    <dbReference type="NCBI Taxonomy" id="2711"/>
    <lineage>
        <taxon>Eukaryota</taxon>
        <taxon>Viridiplantae</taxon>
        <taxon>Streptophyta</taxon>
        <taxon>Embryophyta</taxon>
        <taxon>Tracheophyta</taxon>
        <taxon>Spermatophyta</taxon>
        <taxon>Magnoliopsida</taxon>
        <taxon>eudicotyledons</taxon>
        <taxon>Gunneridae</taxon>
        <taxon>Pentapetalae</taxon>
        <taxon>rosids</taxon>
        <taxon>malvids</taxon>
        <taxon>Sapindales</taxon>
        <taxon>Rutaceae</taxon>
        <taxon>Aurantioideae</taxon>
        <taxon>Citrus</taxon>
    </lineage>
</organism>
<name>A0ACB8JF69_CITSI</name>
<keyword evidence="2" id="KW-1185">Reference proteome</keyword>
<proteinExistence type="predicted"/>
<reference evidence="2" key="1">
    <citation type="journal article" date="2023" name="Hortic. Res.">
        <title>A chromosome-level phased genome enabling allele-level studies in sweet orange: a case study on citrus Huanglongbing tolerance.</title>
        <authorList>
            <person name="Wu B."/>
            <person name="Yu Q."/>
            <person name="Deng Z."/>
            <person name="Duan Y."/>
            <person name="Luo F."/>
            <person name="Gmitter F. Jr."/>
        </authorList>
    </citation>
    <scope>NUCLEOTIDE SEQUENCE [LARGE SCALE GENOMIC DNA]</scope>
    <source>
        <strain evidence="2">cv. Valencia</strain>
    </source>
</reference>
<gene>
    <name evidence="1" type="ORF">KPL71_021373</name>
</gene>
<dbReference type="Proteomes" id="UP000829398">
    <property type="component" value="Chromosome 7"/>
</dbReference>